<sequence>MCNRCNTKVYAIRPGFVGGTELGRETHWLLRSLASPIIWFFSKSLDQGIESIINCAITPSNELNSGALYHGCKEEEYGPIVTEVNAANMWDIFMHMEELILIRCHMLTEEERAQADVARNALPVKSL</sequence>
<protein>
    <submittedName>
        <fullName evidence="2">NAD_binding_4 domain-containing protein</fullName>
    </submittedName>
</protein>
<evidence type="ECO:0000313" key="1">
    <source>
        <dbReference type="Proteomes" id="UP000035642"/>
    </source>
</evidence>
<name>A0A0K0D285_ANGCA</name>
<reference evidence="2" key="2">
    <citation type="submission" date="2017-02" db="UniProtKB">
        <authorList>
            <consortium name="WormBaseParasite"/>
        </authorList>
    </citation>
    <scope>IDENTIFICATION</scope>
</reference>
<dbReference type="STRING" id="6313.A0A0K0D285"/>
<evidence type="ECO:0000313" key="2">
    <source>
        <dbReference type="WBParaSite" id="ACAC_0000418001-mRNA-1"/>
    </source>
</evidence>
<dbReference type="AlphaFoldDB" id="A0A0K0D285"/>
<accession>A0A0K0D285</accession>
<dbReference type="Proteomes" id="UP000035642">
    <property type="component" value="Unassembled WGS sequence"/>
</dbReference>
<reference evidence="1" key="1">
    <citation type="submission" date="2012-09" db="EMBL/GenBank/DDBJ databases">
        <authorList>
            <person name="Martin A.A."/>
        </authorList>
    </citation>
    <scope>NUCLEOTIDE SEQUENCE</scope>
</reference>
<proteinExistence type="predicted"/>
<organism evidence="1 2">
    <name type="scientific">Angiostrongylus cantonensis</name>
    <name type="common">Rat lungworm</name>
    <dbReference type="NCBI Taxonomy" id="6313"/>
    <lineage>
        <taxon>Eukaryota</taxon>
        <taxon>Metazoa</taxon>
        <taxon>Ecdysozoa</taxon>
        <taxon>Nematoda</taxon>
        <taxon>Chromadorea</taxon>
        <taxon>Rhabditida</taxon>
        <taxon>Rhabditina</taxon>
        <taxon>Rhabditomorpha</taxon>
        <taxon>Strongyloidea</taxon>
        <taxon>Metastrongylidae</taxon>
        <taxon>Angiostrongylus</taxon>
    </lineage>
</organism>
<keyword evidence="1" id="KW-1185">Reference proteome</keyword>
<dbReference type="WBParaSite" id="ACAC_0000418001-mRNA-1">
    <property type="protein sequence ID" value="ACAC_0000418001-mRNA-1"/>
    <property type="gene ID" value="ACAC_0000418001"/>
</dbReference>